<dbReference type="PANTHER" id="PTHR30627:SF1">
    <property type="entry name" value="PEPTIDOGLYCAN D,D-TRANSPEPTIDASE FTSI"/>
    <property type="match status" value="1"/>
</dbReference>
<comment type="subcellular location">
    <subcellularLocation>
        <location evidence="1">Membrane</location>
    </subcellularLocation>
</comment>
<dbReference type="SMART" id="SM00740">
    <property type="entry name" value="PASTA"/>
    <property type="match status" value="2"/>
</dbReference>
<dbReference type="InterPro" id="IPR005543">
    <property type="entry name" value="PASTA_dom"/>
</dbReference>
<dbReference type="CDD" id="cd06576">
    <property type="entry name" value="PASTA_Pbp2x-like_1"/>
    <property type="match status" value="1"/>
</dbReference>
<comment type="similarity">
    <text evidence="2">Belongs to the transpeptidase family.</text>
</comment>
<dbReference type="EMBL" id="CP046522">
    <property type="protein sequence ID" value="QGU95113.1"/>
    <property type="molecule type" value="Genomic_DNA"/>
</dbReference>
<accession>A0A6I6ERR8</accession>
<dbReference type="SUPFAM" id="SSF56601">
    <property type="entry name" value="beta-lactamase/transpeptidase-like"/>
    <property type="match status" value="1"/>
</dbReference>
<evidence type="ECO:0000256" key="2">
    <source>
        <dbReference type="ARBA" id="ARBA00007171"/>
    </source>
</evidence>
<dbReference type="SUPFAM" id="SSF56519">
    <property type="entry name" value="Penicillin binding protein dimerisation domain"/>
    <property type="match status" value="1"/>
</dbReference>
<dbReference type="NCBIfam" id="TIGR02214">
    <property type="entry name" value="spoVD_pbp"/>
    <property type="match status" value="1"/>
</dbReference>
<dbReference type="Gene3D" id="3.30.450.330">
    <property type="match status" value="1"/>
</dbReference>
<dbReference type="InterPro" id="IPR036138">
    <property type="entry name" value="PBP_dimer_sf"/>
</dbReference>
<dbReference type="SUPFAM" id="SSF54184">
    <property type="entry name" value="Penicillin-binding protein 2x (pbp-2x), c-terminal domain"/>
    <property type="match status" value="2"/>
</dbReference>
<feature type="domain" description="PASTA" evidence="4">
    <location>
        <begin position="604"/>
        <end position="664"/>
    </location>
</feature>
<evidence type="ECO:0000313" key="6">
    <source>
        <dbReference type="Proteomes" id="UP000422764"/>
    </source>
</evidence>
<dbReference type="GO" id="GO:0071555">
    <property type="term" value="P:cell wall organization"/>
    <property type="evidence" value="ECO:0007669"/>
    <property type="project" value="TreeGrafter"/>
</dbReference>
<dbReference type="Gene3D" id="3.30.10.20">
    <property type="match status" value="1"/>
</dbReference>
<dbReference type="Pfam" id="PF00905">
    <property type="entry name" value="Transpeptidase"/>
    <property type="match status" value="1"/>
</dbReference>
<dbReference type="PROSITE" id="PS51178">
    <property type="entry name" value="PASTA"/>
    <property type="match status" value="2"/>
</dbReference>
<dbReference type="CDD" id="cd06575">
    <property type="entry name" value="PASTA_Pbp2x-like_2"/>
    <property type="match status" value="1"/>
</dbReference>
<gene>
    <name evidence="5" type="ORF">GOM49_08430</name>
</gene>
<organism evidence="5 6">
    <name type="scientific">Clostridium bovifaecis</name>
    <dbReference type="NCBI Taxonomy" id="2184719"/>
    <lineage>
        <taxon>Bacteria</taxon>
        <taxon>Bacillati</taxon>
        <taxon>Bacillota</taxon>
        <taxon>Clostridia</taxon>
        <taxon>Eubacteriales</taxon>
        <taxon>Clostridiaceae</taxon>
        <taxon>Clostridium</taxon>
    </lineage>
</organism>
<dbReference type="InterPro" id="IPR011927">
    <property type="entry name" value="SpoVD_pbp"/>
</dbReference>
<reference evidence="5 6" key="1">
    <citation type="submission" date="2019-12" db="EMBL/GenBank/DDBJ databases">
        <title>Genome sequenceing of Clostridium bovifaecis.</title>
        <authorList>
            <person name="Yao Y."/>
        </authorList>
    </citation>
    <scope>NUCLEOTIDE SEQUENCE [LARGE SCALE GENOMIC DNA]</scope>
    <source>
        <strain evidence="5 6">BXX</strain>
    </source>
</reference>
<dbReference type="InterPro" id="IPR001460">
    <property type="entry name" value="PCN-bd_Tpept"/>
</dbReference>
<dbReference type="GO" id="GO:0008658">
    <property type="term" value="F:penicillin binding"/>
    <property type="evidence" value="ECO:0007669"/>
    <property type="project" value="InterPro"/>
</dbReference>
<dbReference type="Proteomes" id="UP000422764">
    <property type="component" value="Chromosome"/>
</dbReference>
<feature type="domain" description="PASTA" evidence="4">
    <location>
        <begin position="669"/>
        <end position="728"/>
    </location>
</feature>
<dbReference type="Pfam" id="PF03717">
    <property type="entry name" value="PBP_dimer"/>
    <property type="match status" value="1"/>
</dbReference>
<evidence type="ECO:0000259" key="4">
    <source>
        <dbReference type="PROSITE" id="PS51178"/>
    </source>
</evidence>
<evidence type="ECO:0000313" key="5">
    <source>
        <dbReference type="EMBL" id="QGU95113.1"/>
    </source>
</evidence>
<dbReference type="Gene3D" id="3.40.710.10">
    <property type="entry name" value="DD-peptidase/beta-lactamase superfamily"/>
    <property type="match status" value="1"/>
</dbReference>
<evidence type="ECO:0000256" key="1">
    <source>
        <dbReference type="ARBA" id="ARBA00004370"/>
    </source>
</evidence>
<dbReference type="GO" id="GO:0005886">
    <property type="term" value="C:plasma membrane"/>
    <property type="evidence" value="ECO:0007669"/>
    <property type="project" value="TreeGrafter"/>
</dbReference>
<dbReference type="PANTHER" id="PTHR30627">
    <property type="entry name" value="PEPTIDOGLYCAN D,D-TRANSPEPTIDASE"/>
    <property type="match status" value="1"/>
</dbReference>
<protein>
    <submittedName>
        <fullName evidence="5">Stage V sporulation protein D</fullName>
    </submittedName>
</protein>
<evidence type="ECO:0000256" key="3">
    <source>
        <dbReference type="ARBA" id="ARBA00023136"/>
    </source>
</evidence>
<keyword evidence="3" id="KW-0472">Membrane</keyword>
<keyword evidence="6" id="KW-1185">Reference proteome</keyword>
<dbReference type="Gene3D" id="3.90.1310.10">
    <property type="entry name" value="Penicillin-binding protein 2a (Domain 2)"/>
    <property type="match status" value="1"/>
</dbReference>
<dbReference type="InterPro" id="IPR050515">
    <property type="entry name" value="Beta-lactam/transpept"/>
</dbReference>
<sequence>MTKKEYRDKVIMKRRMLAVFSILLLLFFGLAIRLSYLMVIKSGKYKNIATDQWTSEVKIEARRGKIIDRNGQELAVSANVYRVDLDMNTLRQTKAKYSMSDEEIASELANSLNMDKEEVLKTLKKTLPSGLPLGSATLKRRIEKEEADKVRNIEIKEHKLRGVIVSPDTKRYYPNNNFLAHVLGHTRADGEGLTGVELTYDKYLAGIPGVKIAETDNKSQDLPYTISEYTKPVPGKDVMLTIDEMIQHFAEKAADQALIDNKAKAVTIMVMNPQNGEVLAMANKPDYNPNSPWEEGKTFEELQKNWRNRAVSDTFEPGSVFKVITAAAAMEEKVVDEESYKITCGGSITIGKRTIHCWKRTGHGTETFADILKNSCNVGFMDLGRRLGAEKLNKHIQLFGLGQKTGIDLPGEAKGIIKKTDNISETDLATISFGQTNTLTAIQYMRALNAIANGGYLIKPHVVKEIVHYDENNTRIVDVSFDNIEKEKKQIEDKEVMERLRGYLEKVVSEGGGQNAFVEGYRIAGKTGTAQKVVDGRYAPGKYIASFGGMAPAEDPKVTVFISIDEPDPSKYYAGQIAAPVAKQVFTDIFNYMALSSNNTEKILVRNITVPEVRGLKKDEAIKVLKDTKLSYEIAQEGEYIVDMTPKPGYAVSEGGKILLYSGDTQNYNKEVVVPSLRGYDKDKAIELLKSLGIETKIIGEGVISEQSIAPGSKVNRGTATIVLTLKELGD</sequence>
<dbReference type="Pfam" id="PF03793">
    <property type="entry name" value="PASTA"/>
    <property type="match status" value="2"/>
</dbReference>
<dbReference type="InterPro" id="IPR012338">
    <property type="entry name" value="Beta-lactam/transpept-like"/>
</dbReference>
<dbReference type="AlphaFoldDB" id="A0A6I6ERR8"/>
<dbReference type="InterPro" id="IPR005311">
    <property type="entry name" value="PBP_dimer"/>
</dbReference>
<proteinExistence type="inferred from homology"/>
<name>A0A6I6ERR8_9CLOT</name>